<dbReference type="Proteomes" id="UP001152320">
    <property type="component" value="Chromosome 22"/>
</dbReference>
<comment type="similarity">
    <text evidence="2">Belongs to the sulfatase family.</text>
</comment>
<feature type="region of interest" description="Disordered" evidence="3">
    <location>
        <begin position="333"/>
        <end position="353"/>
    </location>
</feature>
<feature type="domain" description="Sulfatase N-terminal" evidence="4">
    <location>
        <begin position="19"/>
        <end position="108"/>
    </location>
</feature>
<dbReference type="SUPFAM" id="SSF53649">
    <property type="entry name" value="Alkaline phosphatase-like"/>
    <property type="match status" value="1"/>
</dbReference>
<dbReference type="GO" id="GO:0005539">
    <property type="term" value="F:glycosaminoglycan binding"/>
    <property type="evidence" value="ECO:0007669"/>
    <property type="project" value="TreeGrafter"/>
</dbReference>
<organism evidence="5 6">
    <name type="scientific">Holothuria leucospilota</name>
    <name type="common">Black long sea cucumber</name>
    <name type="synonym">Mertensiothuria leucospilota</name>
    <dbReference type="NCBI Taxonomy" id="206669"/>
    <lineage>
        <taxon>Eukaryota</taxon>
        <taxon>Metazoa</taxon>
        <taxon>Echinodermata</taxon>
        <taxon>Eleutherozoa</taxon>
        <taxon>Echinozoa</taxon>
        <taxon>Holothuroidea</taxon>
        <taxon>Aspidochirotacea</taxon>
        <taxon>Aspidochirotida</taxon>
        <taxon>Holothuriidae</taxon>
        <taxon>Holothuria</taxon>
    </lineage>
</organism>
<dbReference type="OrthoDB" id="96314at2759"/>
<dbReference type="PANTHER" id="PTHR43108">
    <property type="entry name" value="N-ACETYLGLUCOSAMINE-6-SULFATASE FAMILY MEMBER"/>
    <property type="match status" value="1"/>
</dbReference>
<feature type="region of interest" description="Disordered" evidence="3">
    <location>
        <begin position="222"/>
        <end position="249"/>
    </location>
</feature>
<dbReference type="EMBL" id="JAIZAY010000022">
    <property type="protein sequence ID" value="KAJ8020225.1"/>
    <property type="molecule type" value="Genomic_DNA"/>
</dbReference>
<protein>
    <submittedName>
        <fullName evidence="5">Extracellular sulfatase Sulf-1</fullName>
    </submittedName>
</protein>
<name>A0A9Q1BB62_HOLLE</name>
<dbReference type="InterPro" id="IPR000917">
    <property type="entry name" value="Sulfatase_N"/>
</dbReference>
<comment type="cofactor">
    <cofactor evidence="1">
        <name>Ca(2+)</name>
        <dbReference type="ChEBI" id="CHEBI:29108"/>
    </cofactor>
</comment>
<evidence type="ECO:0000256" key="1">
    <source>
        <dbReference type="ARBA" id="ARBA00001913"/>
    </source>
</evidence>
<accession>A0A9Q1BB62</accession>
<evidence type="ECO:0000256" key="3">
    <source>
        <dbReference type="SAM" id="MobiDB-lite"/>
    </source>
</evidence>
<sequence>MSPLQQNFTDMLQRKRLLTLISVDDAVEKVCTELAAMGELDNTYIIYTSDHGYHLGQFGVLKGKSLPYDFDIRVPFYMRGPAIPRGIKVPNIVLNIDIAPTLLDIAGASIPTYMDGVSIMKLFLPRSNYRVHHKSKRWKYKGDEEWRDSFLVERSRSPEDVDRLIQRQQKTGSNRLAELCRGREFSPPCKAGQEKYCVQDEEGNWMMRKCEMKTYPCECEEEEEEEEQNSRPTKKQRKKQQRLLRQNIAQGKRDSARILRSRRSLDVEFDALSGVPMCWVERKVVKCSKEVLLEDSVIEAQEKLVKAHLKLYRRHITDLKHIHRYLKKAKDAKFIPYPSPTRQPSSQQKSKDDNKLCICEDFTEDLSSNSSLSLQPFRRDRRSAGRKRANGRKPKKKGEILRQSGCKAQGMSCFYHDSTHWKTPPLWTADPVCACTNNQNNSYWCIRTLNGTHNLLYCEYVTGFLEFFDMRPSKDPYQLTNAVRHLKGSRQDVLSKEVRWMKHRDMERLGGLKVECPQNSQEGGETRFKTGIIHQSSLDSLFWK</sequence>
<reference evidence="5" key="1">
    <citation type="submission" date="2021-10" db="EMBL/GenBank/DDBJ databases">
        <title>Tropical sea cucumber genome reveals ecological adaptation and Cuvierian tubules defense mechanism.</title>
        <authorList>
            <person name="Chen T."/>
        </authorList>
    </citation>
    <scope>NUCLEOTIDE SEQUENCE</scope>
    <source>
        <strain evidence="5">Nanhai2018</strain>
        <tissue evidence="5">Muscle</tissue>
    </source>
</reference>
<comment type="caution">
    <text evidence="5">The sequence shown here is derived from an EMBL/GenBank/DDBJ whole genome shotgun (WGS) entry which is preliminary data.</text>
</comment>
<dbReference type="GO" id="GO:0008449">
    <property type="term" value="F:N-acetylglucosamine-6-sulfatase activity"/>
    <property type="evidence" value="ECO:0007669"/>
    <property type="project" value="TreeGrafter"/>
</dbReference>
<feature type="compositionally biased region" description="Basic residues" evidence="3">
    <location>
        <begin position="232"/>
        <end position="242"/>
    </location>
</feature>
<dbReference type="InterPro" id="IPR017850">
    <property type="entry name" value="Alkaline_phosphatase_core_sf"/>
</dbReference>
<dbReference type="AlphaFoldDB" id="A0A9Q1BB62"/>
<dbReference type="Pfam" id="PF00884">
    <property type="entry name" value="Sulfatase"/>
    <property type="match status" value="1"/>
</dbReference>
<feature type="compositionally biased region" description="Basic residues" evidence="3">
    <location>
        <begin position="379"/>
        <end position="396"/>
    </location>
</feature>
<dbReference type="PANTHER" id="PTHR43108:SF16">
    <property type="entry name" value="EXTRACELLULAR SULFATASE SULF-1 HOMOLOG"/>
    <property type="match status" value="1"/>
</dbReference>
<gene>
    <name evidence="5" type="ORF">HOLleu_39758</name>
</gene>
<dbReference type="Gene3D" id="3.40.720.10">
    <property type="entry name" value="Alkaline Phosphatase, subunit A"/>
    <property type="match status" value="1"/>
</dbReference>
<evidence type="ECO:0000313" key="5">
    <source>
        <dbReference type="EMBL" id="KAJ8020225.1"/>
    </source>
</evidence>
<keyword evidence="6" id="KW-1185">Reference proteome</keyword>
<feature type="region of interest" description="Disordered" evidence="3">
    <location>
        <begin position="377"/>
        <end position="401"/>
    </location>
</feature>
<evidence type="ECO:0000256" key="2">
    <source>
        <dbReference type="ARBA" id="ARBA00008779"/>
    </source>
</evidence>
<proteinExistence type="inferred from homology"/>
<evidence type="ECO:0000259" key="4">
    <source>
        <dbReference type="Pfam" id="PF00884"/>
    </source>
</evidence>
<evidence type="ECO:0000313" key="6">
    <source>
        <dbReference type="Proteomes" id="UP001152320"/>
    </source>
</evidence>